<dbReference type="InterPro" id="IPR009739">
    <property type="entry name" value="LprI-like_N"/>
</dbReference>
<sequence length="360" mass="38589">MKKYTLLALAAALFAAGCSEKAPVDETAKLNCTHPALAEDVQSGLIKTIKGEGENFVRNDAREFVSGEKLDAAVSGLVVTVNDPRPDTSATGCTAQVSIAIPEATFRLAQTNAPLLQSDDPAAIINRRIQGGTASFQGLALSFPIRYSVSVDGSQQAAFTYNDSSLNDGAHLLATVLLPAGVKDLLKIDGKTVKREDALRRLANAEPETASEPEAKPVKPLENPDPIADVLEKKQEQAAEKPEDKPAPPPAKAETPSAKEAEALSPEEPESRISQGEIDQARRAHASAGQSLKSAWKNIDPAVQQSLVDEQREWESKKNRNCAKAAAKGGSTAESQYLGMQCDTRMTKERIEYLRGYSIQ</sequence>
<dbReference type="Gene3D" id="1.20.1270.180">
    <property type="match status" value="1"/>
</dbReference>
<keyword evidence="2" id="KW-0732">Signal</keyword>
<evidence type="ECO:0000256" key="2">
    <source>
        <dbReference type="SAM" id="SignalP"/>
    </source>
</evidence>
<reference evidence="4 5" key="1">
    <citation type="submission" date="2022-02" db="EMBL/GenBank/DDBJ databases">
        <title>Genome sequence data of Kingella unionensis sp. nov. strain CICC 24913 (CCUG 75125).</title>
        <authorList>
            <person name="Xiao M."/>
        </authorList>
    </citation>
    <scope>NUCLEOTIDE SEQUENCE [LARGE SCALE GENOMIC DNA]</scope>
    <source>
        <strain evidence="4 5">CICC 24913</strain>
    </source>
</reference>
<evidence type="ECO:0000259" key="3">
    <source>
        <dbReference type="Pfam" id="PF07007"/>
    </source>
</evidence>
<dbReference type="Proteomes" id="UP001298424">
    <property type="component" value="Unassembled WGS sequence"/>
</dbReference>
<comment type="caution">
    <text evidence="4">The sequence shown here is derived from an EMBL/GenBank/DDBJ whole genome shotgun (WGS) entry which is preliminary data.</text>
</comment>
<evidence type="ECO:0000313" key="4">
    <source>
        <dbReference type="EMBL" id="MCG6504777.1"/>
    </source>
</evidence>
<dbReference type="RefSeq" id="WP_238748317.1">
    <property type="nucleotide sequence ID" value="NZ_JAKOOW010000035.1"/>
</dbReference>
<accession>A0ABS9NPQ0</accession>
<feature type="domain" description="Lysozyme inhibitor LprI-like N-terminal" evidence="3">
    <location>
        <begin position="280"/>
        <end position="354"/>
    </location>
</feature>
<dbReference type="PROSITE" id="PS51257">
    <property type="entry name" value="PROKAR_LIPOPROTEIN"/>
    <property type="match status" value="1"/>
</dbReference>
<name>A0ABS9NPQ0_9NEIS</name>
<keyword evidence="5" id="KW-1185">Reference proteome</keyword>
<evidence type="ECO:0000256" key="1">
    <source>
        <dbReference type="SAM" id="MobiDB-lite"/>
    </source>
</evidence>
<feature type="chain" id="PRO_5047096049" evidence="2">
    <location>
        <begin position="22"/>
        <end position="360"/>
    </location>
</feature>
<dbReference type="Pfam" id="PF07007">
    <property type="entry name" value="LprI"/>
    <property type="match status" value="1"/>
</dbReference>
<evidence type="ECO:0000313" key="5">
    <source>
        <dbReference type="Proteomes" id="UP001298424"/>
    </source>
</evidence>
<dbReference type="EMBL" id="JAKOOW010000035">
    <property type="protein sequence ID" value="MCG6504777.1"/>
    <property type="molecule type" value="Genomic_DNA"/>
</dbReference>
<feature type="region of interest" description="Disordered" evidence="1">
    <location>
        <begin position="202"/>
        <end position="299"/>
    </location>
</feature>
<protein>
    <submittedName>
        <fullName evidence="4">Lysozyme inhibitor LprI family protein</fullName>
    </submittedName>
</protein>
<gene>
    <name evidence="4" type="ORF">MB824_09740</name>
</gene>
<proteinExistence type="predicted"/>
<feature type="signal peptide" evidence="2">
    <location>
        <begin position="1"/>
        <end position="21"/>
    </location>
</feature>
<feature type="compositionally biased region" description="Basic and acidic residues" evidence="1">
    <location>
        <begin position="230"/>
        <end position="246"/>
    </location>
</feature>
<organism evidence="4 5">
    <name type="scientific">Kingella pumchi</name>
    <dbReference type="NCBI Taxonomy" id="2779506"/>
    <lineage>
        <taxon>Bacteria</taxon>
        <taxon>Pseudomonadati</taxon>
        <taxon>Pseudomonadota</taxon>
        <taxon>Betaproteobacteria</taxon>
        <taxon>Neisseriales</taxon>
        <taxon>Neisseriaceae</taxon>
        <taxon>Kingella</taxon>
    </lineage>
</organism>